<sequence length="265" mass="30294">MVKFLKNEIIKMMHSKKIYILLAFVIFMILAICYMMHLDQNNIINNAPKTREYTKQIKTDVLNMNSVIFLKMFSTEFIFRPVVPYFAFFMVVFSVEIFGQDFFSGNMKYFARLDKDTINIFKSKVLILIIYSILVVAINIILGFIISSFVFKVSFHGLGRIICIYGSSIIPLASFGLIIGIMSMFINNKTISVTLGIIISVFLTVADRLTITRNFSPIGVISIMEKARSNITLSALLMANLASVIYLLLAYFIGKSIFRNKEFNY</sequence>
<reference evidence="2 3" key="1">
    <citation type="submission" date="2020-04" db="EMBL/GenBank/DDBJ databases">
        <authorList>
            <person name="Doyle D.A."/>
        </authorList>
    </citation>
    <scope>NUCLEOTIDE SEQUENCE [LARGE SCALE GENOMIC DNA]</scope>
    <source>
        <strain evidence="2 3">P21</strain>
    </source>
</reference>
<comment type="caution">
    <text evidence="2">The sequence shown here is derived from an EMBL/GenBank/DDBJ whole genome shotgun (WGS) entry which is preliminary data.</text>
</comment>
<feature type="transmembrane region" description="Helical" evidence="1">
    <location>
        <begin position="231"/>
        <end position="253"/>
    </location>
</feature>
<proteinExistence type="predicted"/>
<feature type="transmembrane region" description="Helical" evidence="1">
    <location>
        <begin position="82"/>
        <end position="104"/>
    </location>
</feature>
<keyword evidence="3" id="KW-1185">Reference proteome</keyword>
<evidence type="ECO:0000313" key="2">
    <source>
        <dbReference type="EMBL" id="NMM65999.1"/>
    </source>
</evidence>
<evidence type="ECO:0000313" key="3">
    <source>
        <dbReference type="Proteomes" id="UP000537131"/>
    </source>
</evidence>
<dbReference type="EMBL" id="JABBNI010000067">
    <property type="protein sequence ID" value="NMM65999.1"/>
    <property type="molecule type" value="Genomic_DNA"/>
</dbReference>
<protein>
    <recommendedName>
        <fullName evidence="4">ABC-2 family transporter protein</fullName>
    </recommendedName>
</protein>
<keyword evidence="1" id="KW-1133">Transmembrane helix</keyword>
<accession>A0A7Y0HQE3</accession>
<gene>
    <name evidence="2" type="ORF">HBE96_25815</name>
</gene>
<feature type="transmembrane region" description="Helical" evidence="1">
    <location>
        <begin position="191"/>
        <end position="211"/>
    </location>
</feature>
<dbReference type="RefSeq" id="WP_169300578.1">
    <property type="nucleotide sequence ID" value="NZ_JABBNI010000067.1"/>
</dbReference>
<dbReference type="AlphaFoldDB" id="A0A7Y0HQE3"/>
<feature type="transmembrane region" description="Helical" evidence="1">
    <location>
        <begin position="18"/>
        <end position="37"/>
    </location>
</feature>
<feature type="transmembrane region" description="Helical" evidence="1">
    <location>
        <begin position="157"/>
        <end position="179"/>
    </location>
</feature>
<organism evidence="2 3">
    <name type="scientific">Clostridium muellerianum</name>
    <dbReference type="NCBI Taxonomy" id="2716538"/>
    <lineage>
        <taxon>Bacteria</taxon>
        <taxon>Bacillati</taxon>
        <taxon>Bacillota</taxon>
        <taxon>Clostridia</taxon>
        <taxon>Eubacteriales</taxon>
        <taxon>Clostridiaceae</taxon>
        <taxon>Clostridium</taxon>
    </lineage>
</organism>
<evidence type="ECO:0000256" key="1">
    <source>
        <dbReference type="SAM" id="Phobius"/>
    </source>
</evidence>
<feature type="transmembrane region" description="Helical" evidence="1">
    <location>
        <begin position="125"/>
        <end position="151"/>
    </location>
</feature>
<keyword evidence="1" id="KW-0812">Transmembrane</keyword>
<keyword evidence="1" id="KW-0472">Membrane</keyword>
<name>A0A7Y0HQE3_9CLOT</name>
<reference evidence="2 3" key="2">
    <citation type="submission" date="2020-06" db="EMBL/GenBank/DDBJ databases">
        <title>Complete Genome Sequence of Clostridium muelleri sp. nov. P21T, an Acid-Alcohol Producing Acetogen Isolated from Old Hay.</title>
        <authorList>
            <person name="Duncan K.E."/>
            <person name="Tanner R.S."/>
        </authorList>
    </citation>
    <scope>NUCLEOTIDE SEQUENCE [LARGE SCALE GENOMIC DNA]</scope>
    <source>
        <strain evidence="2 3">P21</strain>
    </source>
</reference>
<evidence type="ECO:0008006" key="4">
    <source>
        <dbReference type="Google" id="ProtNLM"/>
    </source>
</evidence>
<dbReference type="Proteomes" id="UP000537131">
    <property type="component" value="Unassembled WGS sequence"/>
</dbReference>